<comment type="subcellular location">
    <subcellularLocation>
        <location evidence="1">Nucleus</location>
    </subcellularLocation>
</comment>
<evidence type="ECO:0000313" key="8">
    <source>
        <dbReference type="RefSeq" id="XP_018102585.1"/>
    </source>
</evidence>
<feature type="region of interest" description="Disordered" evidence="5">
    <location>
        <begin position="828"/>
        <end position="866"/>
    </location>
</feature>
<dbReference type="Proteomes" id="UP000186698">
    <property type="component" value="Chromosome 2L"/>
</dbReference>
<dbReference type="InterPro" id="IPR043640">
    <property type="entry name" value="AF4/FMR2_CHD"/>
</dbReference>
<evidence type="ECO:0000256" key="1">
    <source>
        <dbReference type="ARBA" id="ARBA00004123"/>
    </source>
</evidence>
<dbReference type="PANTHER" id="PTHR10528">
    <property type="entry name" value="AF4/FMR2 FAMILY MEMBER"/>
    <property type="match status" value="1"/>
</dbReference>
<feature type="compositionally biased region" description="Polar residues" evidence="5">
    <location>
        <begin position="646"/>
        <end position="655"/>
    </location>
</feature>
<dbReference type="AlphaFoldDB" id="A0A8J0UEH7"/>
<comment type="similarity">
    <text evidence="2">Belongs to the AF4 family.</text>
</comment>
<feature type="region of interest" description="Disordered" evidence="5">
    <location>
        <begin position="114"/>
        <end position="133"/>
    </location>
</feature>
<evidence type="ECO:0000256" key="3">
    <source>
        <dbReference type="ARBA" id="ARBA00022553"/>
    </source>
</evidence>
<evidence type="ECO:0000256" key="5">
    <source>
        <dbReference type="SAM" id="MobiDB-lite"/>
    </source>
</evidence>
<sequence>MNWQEPDHSFALQQQVKTSDQKMVGSATKDCIGGHQKRAMEKNKNCFLQSVLSPSSSNDPPQNTLVSNKTSSHKRQHPQLNSSLEIGCSTPCIQNFSATKLNAVQQKPTAYVRPMDGQEQAVDESPKLKSSTEANIHLPLCEELCHKTDSDKMKSDEADSCSDLNQEEESHLINIGFSSERNADFKDRSPTKCAPRISMLEDDLKLSSDEEDIDQTVQEENIGVQSDSGKVQDHSKRASGVSTLTSSSSSESDTSSESDSESESSSSEVDRSKPSGYISPEPEQPTSNKWQLDKWLNKVHPNKAVILSNIHCPSYGGSKENAGNSENLSQIFQSNHNNTKDTKDDKRHWSICTGHGNNKDTGLKSSASIEIAASIAVAVPTTESTFQRQPACRKLTKRTERTSTGDKLNCYRYEDPSLNQATVGDKITEQPKNRLLCTSRGFHRREPSTSKLGGEIRRTRGLNKSVSKAKECIPFSSQPSDLGIETDLEISTFSTNTSVTPATENNHRLKELGGNNISRASPCIANTTDLAKELVLVPFGRNENIFSIKGNDEVKSLWVRIDLTLLSRIPVELPQETLIMNNSMKETHRSSSHKCFTSVAEKALEKTRKKRKSENEASREVKKNHLEKDNCLQETVTSESCDRTNLHSTNPIRTSTTEKSHVYQRYNHVPSDNNPLGHREDMHLMSHERKDLRRQVLFDNRPCSADYFMQEAKQMKHKADAMMDKFDKVLNYTEAALLFIECGNAMEHGPIESKSPYTMYAETVELIRYALRLKSHSGPNATSRDKKITALCYRCLALLYWRMFRLKRDHAVKYSKALIDYFKSSSKTSQASSSQSSNGKTTGAPSPTSPSPSSVSSVGSQGSTSNSSIISIPQRIHQMAANHVSITNSILHSYDYWEIADNLTKDNQEFFNELDALMGGITLHSSMEHLVQYTRQGLHWVRQSAHML</sequence>
<feature type="domain" description="AF4/FMR2 C-terminal homology" evidence="6">
    <location>
        <begin position="690"/>
        <end position="947"/>
    </location>
</feature>
<evidence type="ECO:0000259" key="6">
    <source>
        <dbReference type="Pfam" id="PF18876"/>
    </source>
</evidence>
<reference evidence="8" key="1">
    <citation type="submission" date="2025-08" db="UniProtKB">
        <authorList>
            <consortium name="RefSeq"/>
        </authorList>
    </citation>
    <scope>IDENTIFICATION</scope>
    <source>
        <strain evidence="8">J_2021</strain>
        <tissue evidence="8">Erythrocytes</tissue>
    </source>
</reference>
<dbReference type="GeneID" id="108708421"/>
<dbReference type="Pfam" id="PF18875">
    <property type="entry name" value="AF4_int"/>
    <property type="match status" value="1"/>
</dbReference>
<dbReference type="InterPro" id="IPR043639">
    <property type="entry name" value="AF4_int"/>
</dbReference>
<dbReference type="CTD" id="108708421"/>
<feature type="region of interest" description="Disordered" evidence="5">
    <location>
        <begin position="1"/>
        <end position="23"/>
    </location>
</feature>
<protein>
    <submittedName>
        <fullName evidence="8">AF4/FMR2 family member 3</fullName>
    </submittedName>
</protein>
<gene>
    <name evidence="8" type="primary">LOC108708421</name>
</gene>
<dbReference type="Pfam" id="PF05110">
    <property type="entry name" value="AF-4"/>
    <property type="match status" value="2"/>
</dbReference>
<dbReference type="RefSeq" id="XP_018102585.1">
    <property type="nucleotide sequence ID" value="XM_018247096.2"/>
</dbReference>
<proteinExistence type="inferred from homology"/>
<name>A0A8J0UEH7_XENLA</name>
<feature type="compositionally biased region" description="Polar residues" evidence="5">
    <location>
        <begin position="50"/>
        <end position="70"/>
    </location>
</feature>
<keyword evidence="4" id="KW-0539">Nucleus</keyword>
<accession>A0A8J0UEH7</accession>
<dbReference type="GO" id="GO:0032783">
    <property type="term" value="C:super elongation complex"/>
    <property type="evidence" value="ECO:0000318"/>
    <property type="project" value="GO_Central"/>
</dbReference>
<dbReference type="PANTHER" id="PTHR10528:SF16">
    <property type="entry name" value="AF4_FMR2 FAMILY MEMBER 3"/>
    <property type="match status" value="1"/>
</dbReference>
<organism evidence="7 8">
    <name type="scientific">Xenopus laevis</name>
    <name type="common">African clawed frog</name>
    <dbReference type="NCBI Taxonomy" id="8355"/>
    <lineage>
        <taxon>Eukaryota</taxon>
        <taxon>Metazoa</taxon>
        <taxon>Chordata</taxon>
        <taxon>Craniata</taxon>
        <taxon>Vertebrata</taxon>
        <taxon>Euteleostomi</taxon>
        <taxon>Amphibia</taxon>
        <taxon>Batrachia</taxon>
        <taxon>Anura</taxon>
        <taxon>Pipoidea</taxon>
        <taxon>Pipidae</taxon>
        <taxon>Xenopodinae</taxon>
        <taxon>Xenopus</taxon>
        <taxon>Xenopus</taxon>
    </lineage>
</organism>
<keyword evidence="7" id="KW-1185">Reference proteome</keyword>
<dbReference type="Pfam" id="PF18876">
    <property type="entry name" value="AFF4_CHD"/>
    <property type="match status" value="1"/>
</dbReference>
<evidence type="ECO:0000256" key="4">
    <source>
        <dbReference type="ARBA" id="ARBA00023242"/>
    </source>
</evidence>
<keyword evidence="3" id="KW-0597">Phosphoprotein</keyword>
<dbReference type="GO" id="GO:0010468">
    <property type="term" value="P:regulation of gene expression"/>
    <property type="evidence" value="ECO:0000318"/>
    <property type="project" value="GO_Central"/>
</dbReference>
<evidence type="ECO:0000313" key="7">
    <source>
        <dbReference type="Proteomes" id="UP000186698"/>
    </source>
</evidence>
<feature type="region of interest" description="Disordered" evidence="5">
    <location>
        <begin position="219"/>
        <end position="288"/>
    </location>
</feature>
<evidence type="ECO:0000256" key="2">
    <source>
        <dbReference type="ARBA" id="ARBA00007354"/>
    </source>
</evidence>
<dbReference type="InterPro" id="IPR007797">
    <property type="entry name" value="AF4/FMR2"/>
</dbReference>
<feature type="region of interest" description="Disordered" evidence="5">
    <location>
        <begin position="50"/>
        <end position="81"/>
    </location>
</feature>
<feature type="compositionally biased region" description="Basic and acidic residues" evidence="5">
    <location>
        <begin position="613"/>
        <end position="631"/>
    </location>
</feature>
<feature type="region of interest" description="Disordered" evidence="5">
    <location>
        <begin position="603"/>
        <end position="661"/>
    </location>
</feature>
<feature type="compositionally biased region" description="Polar residues" evidence="5">
    <location>
        <begin position="219"/>
        <end position="229"/>
    </location>
</feature>
<dbReference type="OrthoDB" id="6382204at2759"/>
<feature type="compositionally biased region" description="Low complexity" evidence="5">
    <location>
        <begin position="828"/>
        <end position="837"/>
    </location>
</feature>
<feature type="compositionally biased region" description="Low complexity" evidence="5">
    <location>
        <begin position="851"/>
        <end position="866"/>
    </location>
</feature>
<dbReference type="KEGG" id="xla:108708421"/>